<evidence type="ECO:0000313" key="3">
    <source>
        <dbReference type="Proteomes" id="UP001497472"/>
    </source>
</evidence>
<dbReference type="EMBL" id="CAVLEF010000008">
    <property type="protein sequence ID" value="CAK1546388.1"/>
    <property type="molecule type" value="Genomic_DNA"/>
</dbReference>
<organism evidence="2 3">
    <name type="scientific">Leptosia nina</name>
    <dbReference type="NCBI Taxonomy" id="320188"/>
    <lineage>
        <taxon>Eukaryota</taxon>
        <taxon>Metazoa</taxon>
        <taxon>Ecdysozoa</taxon>
        <taxon>Arthropoda</taxon>
        <taxon>Hexapoda</taxon>
        <taxon>Insecta</taxon>
        <taxon>Pterygota</taxon>
        <taxon>Neoptera</taxon>
        <taxon>Endopterygota</taxon>
        <taxon>Lepidoptera</taxon>
        <taxon>Glossata</taxon>
        <taxon>Ditrysia</taxon>
        <taxon>Papilionoidea</taxon>
        <taxon>Pieridae</taxon>
        <taxon>Pierinae</taxon>
        <taxon>Leptosia</taxon>
    </lineage>
</organism>
<reference evidence="2 3" key="1">
    <citation type="submission" date="2023-11" db="EMBL/GenBank/DDBJ databases">
        <authorList>
            <person name="Okamura Y."/>
        </authorList>
    </citation>
    <scope>NUCLEOTIDE SEQUENCE [LARGE SCALE GENOMIC DNA]</scope>
</reference>
<name>A0AAV1JCZ5_9NEOP</name>
<dbReference type="AlphaFoldDB" id="A0AAV1JCZ5"/>
<keyword evidence="1" id="KW-0732">Signal</keyword>
<evidence type="ECO:0000256" key="1">
    <source>
        <dbReference type="SAM" id="SignalP"/>
    </source>
</evidence>
<protein>
    <submittedName>
        <fullName evidence="2">Uncharacterized protein</fullName>
    </submittedName>
</protein>
<dbReference type="Gene3D" id="3.30.60.30">
    <property type="match status" value="1"/>
</dbReference>
<accession>A0AAV1JCZ5</accession>
<sequence length="206" mass="24853">MSFHALLNDFLFTPKYCRIAMCILMALSQLVSSDSESEEMDREPYKELDKVLQDYESSVAKPNAVKEHFYFPYWDKGHWVFDRMKLKSTERPLGHFLQKGKWAKHYECNQICLGIYEAHGEICAQRFVTRASKWKYEYKKFRNMCYLEYENCKHVYKHWYPIHEGGCPEFKRMTQNPTSAWRVANRVQKWQRRIKSNKITVGQQMY</sequence>
<comment type="caution">
    <text evidence="2">The sequence shown here is derived from an EMBL/GenBank/DDBJ whole genome shotgun (WGS) entry which is preliminary data.</text>
</comment>
<proteinExistence type="predicted"/>
<feature type="chain" id="PRO_5043953963" evidence="1">
    <location>
        <begin position="34"/>
        <end position="206"/>
    </location>
</feature>
<feature type="signal peptide" evidence="1">
    <location>
        <begin position="1"/>
        <end position="33"/>
    </location>
</feature>
<dbReference type="Proteomes" id="UP001497472">
    <property type="component" value="Unassembled WGS sequence"/>
</dbReference>
<keyword evidence="3" id="KW-1185">Reference proteome</keyword>
<gene>
    <name evidence="2" type="ORF">LNINA_LOCUS5963</name>
</gene>
<evidence type="ECO:0000313" key="2">
    <source>
        <dbReference type="EMBL" id="CAK1546388.1"/>
    </source>
</evidence>